<proteinExistence type="predicted"/>
<protein>
    <submittedName>
        <fullName evidence="2">Zinc-binding loop region of homing endonuclease</fullName>
    </submittedName>
</protein>
<dbReference type="GO" id="GO:0004519">
    <property type="term" value="F:endonuclease activity"/>
    <property type="evidence" value="ECO:0007669"/>
    <property type="project" value="UniProtKB-KW"/>
</dbReference>
<organism evidence="2 3">
    <name type="scientific">Colletotrichum phormii</name>
    <dbReference type="NCBI Taxonomy" id="359342"/>
    <lineage>
        <taxon>Eukaryota</taxon>
        <taxon>Fungi</taxon>
        <taxon>Dikarya</taxon>
        <taxon>Ascomycota</taxon>
        <taxon>Pezizomycotina</taxon>
        <taxon>Sordariomycetes</taxon>
        <taxon>Hypocreomycetidae</taxon>
        <taxon>Glomerellales</taxon>
        <taxon>Glomerellaceae</taxon>
        <taxon>Colletotrichum</taxon>
        <taxon>Colletotrichum acutatum species complex</taxon>
    </lineage>
</organism>
<feature type="non-terminal residue" evidence="2">
    <location>
        <position position="1"/>
    </location>
</feature>
<dbReference type="EMBL" id="JAHMHQ010000036">
    <property type="protein sequence ID" value="KAK1622346.1"/>
    <property type="molecule type" value="Genomic_DNA"/>
</dbReference>
<dbReference type="GeneID" id="85470638"/>
<accession>A0AAI9ZDC3</accession>
<gene>
    <name evidence="2" type="ORF">BDP81DRAFT_334599</name>
</gene>
<name>A0AAI9ZDC3_9PEZI</name>
<feature type="domain" description="Zinc-binding loop region of homing endonuclease" evidence="1">
    <location>
        <begin position="2"/>
        <end position="73"/>
    </location>
</feature>
<keyword evidence="2" id="KW-0540">Nuclease</keyword>
<evidence type="ECO:0000313" key="2">
    <source>
        <dbReference type="EMBL" id="KAK1622346.1"/>
    </source>
</evidence>
<evidence type="ECO:0000259" key="1">
    <source>
        <dbReference type="Pfam" id="PF05551"/>
    </source>
</evidence>
<keyword evidence="2" id="KW-0378">Hydrolase</keyword>
<dbReference type="Pfam" id="PF05551">
    <property type="entry name" value="zf-His_Me_endon"/>
    <property type="match status" value="1"/>
</dbReference>
<dbReference type="Proteomes" id="UP001243989">
    <property type="component" value="Unassembled WGS sequence"/>
</dbReference>
<keyword evidence="3" id="KW-1185">Reference proteome</keyword>
<dbReference type="InterPro" id="IPR008704">
    <property type="entry name" value="Endonuclease_Zinc-binding_loop"/>
</dbReference>
<keyword evidence="2" id="KW-0255">Endonuclease</keyword>
<sequence length="74" mass="8412">LYRHQLAIIAKGQSYALKQTSGKDAQYQVSHLCHQGGCFNPAHIIVEERELNRVRNTCQYKYKIQLPGGTIIDP</sequence>
<dbReference type="InterPro" id="IPR044925">
    <property type="entry name" value="His-Me_finger_sf"/>
</dbReference>
<comment type="caution">
    <text evidence="2">The sequence shown here is derived from an EMBL/GenBank/DDBJ whole genome shotgun (WGS) entry which is preliminary data.</text>
</comment>
<dbReference type="SUPFAM" id="SSF54060">
    <property type="entry name" value="His-Me finger endonucleases"/>
    <property type="match status" value="1"/>
</dbReference>
<reference evidence="2" key="1">
    <citation type="submission" date="2021-06" db="EMBL/GenBank/DDBJ databases">
        <title>Comparative genomics, transcriptomics and evolutionary studies reveal genomic signatures of adaptation to plant cell wall in hemibiotrophic fungi.</title>
        <authorList>
            <consortium name="DOE Joint Genome Institute"/>
            <person name="Baroncelli R."/>
            <person name="Diaz J.F."/>
            <person name="Benocci T."/>
            <person name="Peng M."/>
            <person name="Battaglia E."/>
            <person name="Haridas S."/>
            <person name="Andreopoulos W."/>
            <person name="Labutti K."/>
            <person name="Pangilinan J."/>
            <person name="Floch G.L."/>
            <person name="Makela M.R."/>
            <person name="Henrissat B."/>
            <person name="Grigoriev I.V."/>
            <person name="Crouch J.A."/>
            <person name="De Vries R.P."/>
            <person name="Sukno S.A."/>
            <person name="Thon M.R."/>
        </authorList>
    </citation>
    <scope>NUCLEOTIDE SEQUENCE</scope>
    <source>
        <strain evidence="2">CBS 102054</strain>
    </source>
</reference>
<dbReference type="AlphaFoldDB" id="A0AAI9ZDC3"/>
<evidence type="ECO:0000313" key="3">
    <source>
        <dbReference type="Proteomes" id="UP001243989"/>
    </source>
</evidence>
<dbReference type="InterPro" id="IPR044930">
    <property type="entry name" value="Homing_endonuclease_His-Me"/>
</dbReference>
<dbReference type="Gene3D" id="3.90.75.10">
    <property type="entry name" value="Homing Intron 3 (I-ppo) Encoded Endonuclease, Chain A"/>
    <property type="match status" value="1"/>
</dbReference>
<dbReference type="RefSeq" id="XP_060438341.1">
    <property type="nucleotide sequence ID" value="XM_060585776.1"/>
</dbReference>